<reference evidence="1" key="1">
    <citation type="journal article" date="2014" name="Genome Biol. Evol.">
        <title>Pangenome evidence for extensive interdomain horizontal transfer affecting lineage core and shell genes in uncultured planktonic thaumarchaeota and euryarchaeota.</title>
        <authorList>
            <person name="Deschamps P."/>
            <person name="Zivanovic Y."/>
            <person name="Moreira D."/>
            <person name="Rodriguez-Valera F."/>
            <person name="Lopez-Garcia P."/>
        </authorList>
    </citation>
    <scope>NUCLEOTIDE SEQUENCE</scope>
</reference>
<name>A0A075H570_9EURY</name>
<accession>A0A075H570</accession>
<dbReference type="EMBL" id="KF900851">
    <property type="protein sequence ID" value="AIF09073.1"/>
    <property type="molecule type" value="Genomic_DNA"/>
</dbReference>
<dbReference type="AlphaFoldDB" id="A0A075H570"/>
<organism evidence="1">
    <name type="scientific">uncultured marine group II/III euryarchaeote KM3_34_C09</name>
    <dbReference type="NCBI Taxonomy" id="1456437"/>
    <lineage>
        <taxon>Archaea</taxon>
        <taxon>Methanobacteriati</taxon>
        <taxon>Methanobacteriota</taxon>
        <taxon>environmental samples</taxon>
    </lineage>
</organism>
<protein>
    <submittedName>
        <fullName evidence="1">Uncharacterized protein</fullName>
    </submittedName>
</protein>
<proteinExistence type="predicted"/>
<evidence type="ECO:0000313" key="1">
    <source>
        <dbReference type="EMBL" id="AIF09073.1"/>
    </source>
</evidence>
<sequence length="162" mass="18002">MREMEWQPITIQVDQEKANNVPDKRFTEGLSASPELLHQNFLSDLGHLQEIHDIHQTTMENQFAPVEANFDRIAGVLSTESMLDKFDGKLSDDHLSFPLHGCELSGVKLSAAELDENSIVKLSVTGRDGDEFEQAFSLPNGSRLATATWVGGELHLSLNRLS</sequence>